<name>A0A226EAB9_FOLCA</name>
<evidence type="ECO:0000256" key="3">
    <source>
        <dbReference type="ARBA" id="ARBA00022989"/>
    </source>
</evidence>
<keyword evidence="2 5" id="KW-0812">Transmembrane</keyword>
<feature type="domain" description="EamA" evidence="6">
    <location>
        <begin position="29"/>
        <end position="172"/>
    </location>
</feature>
<evidence type="ECO:0000256" key="5">
    <source>
        <dbReference type="SAM" id="Phobius"/>
    </source>
</evidence>
<keyword evidence="3 5" id="KW-1133">Transmembrane helix</keyword>
<proteinExistence type="predicted"/>
<evidence type="ECO:0000313" key="8">
    <source>
        <dbReference type="Proteomes" id="UP000198287"/>
    </source>
</evidence>
<dbReference type="InterPro" id="IPR000620">
    <property type="entry name" value="EamA_dom"/>
</dbReference>
<dbReference type="SUPFAM" id="SSF103481">
    <property type="entry name" value="Multidrug resistance efflux transporter EmrE"/>
    <property type="match status" value="2"/>
</dbReference>
<comment type="caution">
    <text evidence="7">The sequence shown here is derived from an EMBL/GenBank/DDBJ whole genome shotgun (WGS) entry which is preliminary data.</text>
</comment>
<evidence type="ECO:0000313" key="7">
    <source>
        <dbReference type="EMBL" id="OXA54582.1"/>
    </source>
</evidence>
<dbReference type="OrthoDB" id="306876at2759"/>
<dbReference type="Proteomes" id="UP000198287">
    <property type="component" value="Unassembled WGS sequence"/>
</dbReference>
<accession>A0A226EAB9</accession>
<protein>
    <recommendedName>
        <fullName evidence="6">EamA domain-containing protein</fullName>
    </recommendedName>
</protein>
<feature type="transmembrane region" description="Helical" evidence="5">
    <location>
        <begin position="60"/>
        <end position="81"/>
    </location>
</feature>
<feature type="domain" description="EamA" evidence="6">
    <location>
        <begin position="189"/>
        <end position="324"/>
    </location>
</feature>
<evidence type="ECO:0000256" key="1">
    <source>
        <dbReference type="ARBA" id="ARBA00004141"/>
    </source>
</evidence>
<feature type="transmembrane region" description="Helical" evidence="5">
    <location>
        <begin position="155"/>
        <end position="176"/>
    </location>
</feature>
<dbReference type="Pfam" id="PF00892">
    <property type="entry name" value="EamA"/>
    <property type="match status" value="2"/>
</dbReference>
<feature type="transmembrane region" description="Helical" evidence="5">
    <location>
        <begin position="254"/>
        <end position="277"/>
    </location>
</feature>
<organism evidence="7 8">
    <name type="scientific">Folsomia candida</name>
    <name type="common">Springtail</name>
    <dbReference type="NCBI Taxonomy" id="158441"/>
    <lineage>
        <taxon>Eukaryota</taxon>
        <taxon>Metazoa</taxon>
        <taxon>Ecdysozoa</taxon>
        <taxon>Arthropoda</taxon>
        <taxon>Hexapoda</taxon>
        <taxon>Collembola</taxon>
        <taxon>Entomobryomorpha</taxon>
        <taxon>Isotomoidea</taxon>
        <taxon>Isotomidae</taxon>
        <taxon>Proisotominae</taxon>
        <taxon>Folsomia</taxon>
    </lineage>
</organism>
<keyword evidence="8" id="KW-1185">Reference proteome</keyword>
<gene>
    <name evidence="7" type="ORF">Fcan01_10890</name>
</gene>
<feature type="transmembrane region" description="Helical" evidence="5">
    <location>
        <begin position="101"/>
        <end position="120"/>
    </location>
</feature>
<dbReference type="AlphaFoldDB" id="A0A226EAB9"/>
<evidence type="ECO:0000256" key="2">
    <source>
        <dbReference type="ARBA" id="ARBA00022692"/>
    </source>
</evidence>
<feature type="transmembrane region" description="Helical" evidence="5">
    <location>
        <begin position="308"/>
        <end position="326"/>
    </location>
</feature>
<reference evidence="7 8" key="1">
    <citation type="submission" date="2015-12" db="EMBL/GenBank/DDBJ databases">
        <title>The genome of Folsomia candida.</title>
        <authorList>
            <person name="Faddeeva A."/>
            <person name="Derks M.F."/>
            <person name="Anvar Y."/>
            <person name="Smit S."/>
            <person name="Van Straalen N."/>
            <person name="Roelofs D."/>
        </authorList>
    </citation>
    <scope>NUCLEOTIDE SEQUENCE [LARGE SCALE GENOMIC DNA]</scope>
    <source>
        <strain evidence="7 8">VU population</strain>
        <tissue evidence="7">Whole body</tissue>
    </source>
</reference>
<dbReference type="InterPro" id="IPR037185">
    <property type="entry name" value="EmrE-like"/>
</dbReference>
<dbReference type="PANTHER" id="PTHR22911:SF6">
    <property type="entry name" value="SOLUTE CARRIER FAMILY 35 MEMBER G1"/>
    <property type="match status" value="1"/>
</dbReference>
<evidence type="ECO:0000259" key="6">
    <source>
        <dbReference type="Pfam" id="PF00892"/>
    </source>
</evidence>
<comment type="subcellular location">
    <subcellularLocation>
        <location evidence="1">Membrane</location>
        <topology evidence="1">Multi-pass membrane protein</topology>
    </subcellularLocation>
</comment>
<feature type="transmembrane region" description="Helical" evidence="5">
    <location>
        <begin position="223"/>
        <end position="242"/>
    </location>
</feature>
<sequence>MVQTISQIENFNEEVEGSKKKEKSGCAGLGVGYTLISTAAFSLASTLLKKSAAKWHPFTVGVVTFPVATIFFIPFVIYGMITNPKSLKVGLIPWKENKTSLFFVGVRTFLSSVIPFVLVWSLQYISVGDMRTILAASVISVHFVGWAWLGEKCGVVPTLAAILALVGIGVLTRPPILIGKEAFDQNTLVGVSIAVLAMAMVTLIIVVVRWLQYVHQGVLNLSLYAWATLQSLVLALIFNTLEEFNTKGTTWEDIGAMVAIGVLWAIGNLCLVLALQIEEAGIVGLIRTSEVVFTFGWQWILLGVPPDWISMLGALLVVSGVVAVIARKLVQALPKTNEVRKSFNFLLK</sequence>
<feature type="transmembrane region" description="Helical" evidence="5">
    <location>
        <begin position="188"/>
        <end position="211"/>
    </location>
</feature>
<evidence type="ECO:0000256" key="4">
    <source>
        <dbReference type="ARBA" id="ARBA00023136"/>
    </source>
</evidence>
<dbReference type="GO" id="GO:0016020">
    <property type="term" value="C:membrane"/>
    <property type="evidence" value="ECO:0007669"/>
    <property type="project" value="UniProtKB-SubCell"/>
</dbReference>
<dbReference type="PANTHER" id="PTHR22911">
    <property type="entry name" value="ACYL-MALONYL CONDENSING ENZYME-RELATED"/>
    <property type="match status" value="1"/>
</dbReference>
<feature type="transmembrane region" description="Helical" evidence="5">
    <location>
        <begin position="27"/>
        <end position="48"/>
    </location>
</feature>
<feature type="transmembrane region" description="Helical" evidence="5">
    <location>
        <begin position="132"/>
        <end position="149"/>
    </location>
</feature>
<dbReference type="EMBL" id="LNIX01000005">
    <property type="protein sequence ID" value="OXA54582.1"/>
    <property type="molecule type" value="Genomic_DNA"/>
</dbReference>
<keyword evidence="4 5" id="KW-0472">Membrane</keyword>